<dbReference type="Pfam" id="PF00005">
    <property type="entry name" value="ABC_tran"/>
    <property type="match status" value="1"/>
</dbReference>
<dbReference type="Proteomes" id="UP001501581">
    <property type="component" value="Unassembled WGS sequence"/>
</dbReference>
<dbReference type="InterPro" id="IPR017871">
    <property type="entry name" value="ABC_transporter-like_CS"/>
</dbReference>
<evidence type="ECO:0000256" key="2">
    <source>
        <dbReference type="ARBA" id="ARBA00022448"/>
    </source>
</evidence>
<dbReference type="InterPro" id="IPR027417">
    <property type="entry name" value="P-loop_NTPase"/>
</dbReference>
<evidence type="ECO:0000256" key="4">
    <source>
        <dbReference type="ARBA" id="ARBA00022840"/>
    </source>
</evidence>
<keyword evidence="2" id="KW-0813">Transport</keyword>
<keyword evidence="3" id="KW-0547">Nucleotide-binding</keyword>
<comment type="caution">
    <text evidence="7">The sequence shown here is derived from an EMBL/GenBank/DDBJ whole genome shotgun (WGS) entry which is preliminary data.</text>
</comment>
<evidence type="ECO:0000256" key="1">
    <source>
        <dbReference type="ARBA" id="ARBA00004202"/>
    </source>
</evidence>
<dbReference type="RefSeq" id="WP_343996515.1">
    <property type="nucleotide sequence ID" value="NZ_BAAALG010000014.1"/>
</dbReference>
<dbReference type="PROSITE" id="PS50893">
    <property type="entry name" value="ABC_TRANSPORTER_2"/>
    <property type="match status" value="1"/>
</dbReference>
<dbReference type="GO" id="GO:0005524">
    <property type="term" value="F:ATP binding"/>
    <property type="evidence" value="ECO:0007669"/>
    <property type="project" value="UniProtKB-KW"/>
</dbReference>
<dbReference type="PROSITE" id="PS00211">
    <property type="entry name" value="ABC_TRANSPORTER_1"/>
    <property type="match status" value="1"/>
</dbReference>
<gene>
    <name evidence="7" type="ORF">GCM10009668_38340</name>
</gene>
<dbReference type="PANTHER" id="PTHR42711:SF16">
    <property type="entry name" value="ABC TRANSPORTER ATP-BINDING PROTEIN"/>
    <property type="match status" value="1"/>
</dbReference>
<dbReference type="InterPro" id="IPR050763">
    <property type="entry name" value="ABC_transporter_ATP-binding"/>
</dbReference>
<dbReference type="PANTHER" id="PTHR42711">
    <property type="entry name" value="ABC TRANSPORTER ATP-BINDING PROTEIN"/>
    <property type="match status" value="1"/>
</dbReference>
<dbReference type="InterPro" id="IPR003593">
    <property type="entry name" value="AAA+_ATPase"/>
</dbReference>
<dbReference type="InterPro" id="IPR003439">
    <property type="entry name" value="ABC_transporter-like_ATP-bd"/>
</dbReference>
<dbReference type="EMBL" id="BAAALG010000014">
    <property type="protein sequence ID" value="GAA1112876.1"/>
    <property type="molecule type" value="Genomic_DNA"/>
</dbReference>
<organism evidence="7 8">
    <name type="scientific">Nocardioides dubius</name>
    <dbReference type="NCBI Taxonomy" id="317019"/>
    <lineage>
        <taxon>Bacteria</taxon>
        <taxon>Bacillati</taxon>
        <taxon>Actinomycetota</taxon>
        <taxon>Actinomycetes</taxon>
        <taxon>Propionibacteriales</taxon>
        <taxon>Nocardioidaceae</taxon>
        <taxon>Nocardioides</taxon>
    </lineage>
</organism>
<dbReference type="SMART" id="SM00382">
    <property type="entry name" value="AAA"/>
    <property type="match status" value="1"/>
</dbReference>
<evidence type="ECO:0000256" key="3">
    <source>
        <dbReference type="ARBA" id="ARBA00022741"/>
    </source>
</evidence>
<dbReference type="CDD" id="cd03230">
    <property type="entry name" value="ABC_DR_subfamily_A"/>
    <property type="match status" value="1"/>
</dbReference>
<evidence type="ECO:0000256" key="5">
    <source>
        <dbReference type="ARBA" id="ARBA00023251"/>
    </source>
</evidence>
<reference evidence="7 8" key="1">
    <citation type="journal article" date="2019" name="Int. J. Syst. Evol. Microbiol.">
        <title>The Global Catalogue of Microorganisms (GCM) 10K type strain sequencing project: providing services to taxonomists for standard genome sequencing and annotation.</title>
        <authorList>
            <consortium name="The Broad Institute Genomics Platform"/>
            <consortium name="The Broad Institute Genome Sequencing Center for Infectious Disease"/>
            <person name="Wu L."/>
            <person name="Ma J."/>
        </authorList>
    </citation>
    <scope>NUCLEOTIDE SEQUENCE [LARGE SCALE GENOMIC DNA]</scope>
    <source>
        <strain evidence="7 8">JCM 13008</strain>
    </source>
</reference>
<keyword evidence="5" id="KW-0046">Antibiotic resistance</keyword>
<evidence type="ECO:0000259" key="6">
    <source>
        <dbReference type="PROSITE" id="PS50893"/>
    </source>
</evidence>
<dbReference type="SUPFAM" id="SSF52540">
    <property type="entry name" value="P-loop containing nucleoside triphosphate hydrolases"/>
    <property type="match status" value="1"/>
</dbReference>
<keyword evidence="8" id="KW-1185">Reference proteome</keyword>
<name>A0ABN1U1N4_9ACTN</name>
<sequence>MPATDPAVLIDGLTMKYGDKIAVDDLSLSVERGTITAVLGPNGAGKTTTLETCEGYRRPQGGRVRVLGLDPYAERKDLLPRIGVMLQDGGAWSGVRAVEMLRHIAALHANPLPVDLLVERLGLGECGRTPYRRLSGGQQQRLGLAMAVVGRPELCFVDEPTAGMDPAARRSTWELLEEMRADGVTVVLTTHYMDEAERLADQVHIIDRGSLIASGTPFELTRSSGHATIRLVVTEPFPPSAPASLQRALGDRTEVTEINNQSLLITGPADADTLAKVSAWCQQHNVLPESLTLGQRTLEDVFLQITGRELRA</sequence>
<proteinExistence type="predicted"/>
<feature type="domain" description="ABC transporter" evidence="6">
    <location>
        <begin position="8"/>
        <end position="233"/>
    </location>
</feature>
<evidence type="ECO:0000313" key="7">
    <source>
        <dbReference type="EMBL" id="GAA1112876.1"/>
    </source>
</evidence>
<keyword evidence="4 7" id="KW-0067">ATP-binding</keyword>
<dbReference type="Gene3D" id="3.40.50.300">
    <property type="entry name" value="P-loop containing nucleotide triphosphate hydrolases"/>
    <property type="match status" value="1"/>
</dbReference>
<evidence type="ECO:0000313" key="8">
    <source>
        <dbReference type="Proteomes" id="UP001501581"/>
    </source>
</evidence>
<accession>A0ABN1U1N4</accession>
<comment type="subcellular location">
    <subcellularLocation>
        <location evidence="1">Cell membrane</location>
        <topology evidence="1">Peripheral membrane protein</topology>
    </subcellularLocation>
</comment>
<protein>
    <submittedName>
        <fullName evidence="7">ABC transporter ATP-binding protein</fullName>
    </submittedName>
</protein>